<dbReference type="EMBL" id="LATX01000529">
    <property type="protein sequence ID" value="KTB46001.1"/>
    <property type="molecule type" value="Genomic_DNA"/>
</dbReference>
<name>A0A0W0GBQ9_MONRR</name>
<gene>
    <name evidence="1" type="ORF">WG66_1431</name>
</gene>
<evidence type="ECO:0000313" key="2">
    <source>
        <dbReference type="Proteomes" id="UP000054988"/>
    </source>
</evidence>
<sequence length="651" mass="74781">MFNQSSGFSFTGDSTFNNVYGHQMNSTIHAGTVNFSTGPAVGKRTERDEFQYMRRGDMITTKEIHSEELSEWDWELQNGELIGRYKSSTRKTCTIEIVGRQSKYTAMIYEGEDAQKLWEKDFQFFSRNKKPGSFQLFGINQSVIPALIFHHELIPCAHFFNRKSIWMDVYIEHLRTNLRCSWINLWMNTAGGILFSGPDGPSAPVPRSIADESIVVPTTVDMLKDDICVRFFVNFGSSVDVNILGYARMNSEPTYLDDLFLTTAEDHQSKDSDHPNWSPATRPYLHGLWRNSPDHPPINVIGRLRFSTVYSPLMEAVARWPPAAGSSWEWPEHSRKGLVGKKVLDGGLTRFQLDLTRGEEVYLEVYDKWRRFRHGWLSQSSRVFNAVDVTEGKEEFFIVEPPWLEIRSTRRPTASRTLHNRKSPVKETPPTPIYLFLCPLPISVSELVSWIEGQPYFWSFDETGQSRMSGEECKRWGLPVLTTSTGWSGESVRLVSWPTHVYTALRDWQKARGFDTATSDWARELGYPEWEIVGMRGVQEQKKAGRPWWQWEAIAGTEIMLNNSNSMEKTSLVHTHRFCQDWETFGARECMDAIAGYTRVGSCSPSCMVKKHQHEIRGTSNWLQFTLLPRSPSAILIRPLIAQMMADHPIR</sequence>
<organism evidence="1 2">
    <name type="scientific">Moniliophthora roreri</name>
    <name type="common">Frosty pod rot fungus</name>
    <name type="synonym">Monilia roreri</name>
    <dbReference type="NCBI Taxonomy" id="221103"/>
    <lineage>
        <taxon>Eukaryota</taxon>
        <taxon>Fungi</taxon>
        <taxon>Dikarya</taxon>
        <taxon>Basidiomycota</taxon>
        <taxon>Agaricomycotina</taxon>
        <taxon>Agaricomycetes</taxon>
        <taxon>Agaricomycetidae</taxon>
        <taxon>Agaricales</taxon>
        <taxon>Marasmiineae</taxon>
        <taxon>Marasmiaceae</taxon>
        <taxon>Moniliophthora</taxon>
    </lineage>
</organism>
<protein>
    <submittedName>
        <fullName evidence="1">Uncharacterized protein</fullName>
    </submittedName>
</protein>
<accession>A0A0W0GBQ9</accession>
<dbReference type="Proteomes" id="UP000054988">
    <property type="component" value="Unassembled WGS sequence"/>
</dbReference>
<comment type="caution">
    <text evidence="1">The sequence shown here is derived from an EMBL/GenBank/DDBJ whole genome shotgun (WGS) entry which is preliminary data.</text>
</comment>
<reference evidence="1 2" key="1">
    <citation type="submission" date="2015-12" db="EMBL/GenBank/DDBJ databases">
        <title>Draft genome sequence of Moniliophthora roreri, the causal agent of frosty pod rot of cacao.</title>
        <authorList>
            <person name="Aime M.C."/>
            <person name="Diaz-Valderrama J.R."/>
            <person name="Kijpornyongpan T."/>
            <person name="Phillips-Mora W."/>
        </authorList>
    </citation>
    <scope>NUCLEOTIDE SEQUENCE [LARGE SCALE GENOMIC DNA]</scope>
    <source>
        <strain evidence="1 2">MCA 2952</strain>
    </source>
</reference>
<dbReference type="AlphaFoldDB" id="A0A0W0GBQ9"/>
<proteinExistence type="predicted"/>
<evidence type="ECO:0000313" key="1">
    <source>
        <dbReference type="EMBL" id="KTB46001.1"/>
    </source>
</evidence>